<dbReference type="Proteomes" id="UP000247476">
    <property type="component" value="Unassembled WGS sequence"/>
</dbReference>
<dbReference type="Pfam" id="PF13490">
    <property type="entry name" value="zf-HC2"/>
    <property type="match status" value="1"/>
</dbReference>
<protein>
    <recommendedName>
        <fullName evidence="2">Putative zinc-finger domain-containing protein</fullName>
    </recommendedName>
</protein>
<dbReference type="AlphaFoldDB" id="A0A2V5K1S0"/>
<sequence length="234" mass="26039">MSKSECDIVKDLLPLYVDDVCSEASGRMIREHLAVCGDCKDEWEHLRSGFAVSPETADSSRSEIEVIKGISALWNRSMAKAFAKGVAITALSAAILVLAYIGLFRWNVTTVSADTIKITDVSKLADGRIAFHVRLTDGYELHEVRFDSDGNGNFYLTPYRPIVKEKPIMEGGLANRYYVLDDFLQHVYREKHGGSGEITALYFGTREDNVLIWKKGMDVPAASEAVEALLREAR</sequence>
<keyword evidence="4" id="KW-1185">Reference proteome</keyword>
<organism evidence="3 4">
    <name type="scientific">Paenibacillus flagellatus</name>
    <dbReference type="NCBI Taxonomy" id="2211139"/>
    <lineage>
        <taxon>Bacteria</taxon>
        <taxon>Bacillati</taxon>
        <taxon>Bacillota</taxon>
        <taxon>Bacilli</taxon>
        <taxon>Bacillales</taxon>
        <taxon>Paenibacillaceae</taxon>
        <taxon>Paenibacillus</taxon>
    </lineage>
</organism>
<evidence type="ECO:0000259" key="2">
    <source>
        <dbReference type="Pfam" id="PF13490"/>
    </source>
</evidence>
<reference evidence="3 4" key="1">
    <citation type="submission" date="2018-05" db="EMBL/GenBank/DDBJ databases">
        <title>Paenibacillus flagellatus sp. nov., isolated from selenium mineral soil.</title>
        <authorList>
            <person name="Dai X."/>
        </authorList>
    </citation>
    <scope>NUCLEOTIDE SEQUENCE [LARGE SCALE GENOMIC DNA]</scope>
    <source>
        <strain evidence="3 4">DXL2</strain>
    </source>
</reference>
<dbReference type="EMBL" id="QJVJ01000009">
    <property type="protein sequence ID" value="PYI52572.1"/>
    <property type="molecule type" value="Genomic_DNA"/>
</dbReference>
<evidence type="ECO:0000256" key="1">
    <source>
        <dbReference type="SAM" id="Phobius"/>
    </source>
</evidence>
<dbReference type="OrthoDB" id="6194834at2"/>
<keyword evidence="1" id="KW-0812">Transmembrane</keyword>
<evidence type="ECO:0000313" key="4">
    <source>
        <dbReference type="Proteomes" id="UP000247476"/>
    </source>
</evidence>
<accession>A0A2V5K1S0</accession>
<proteinExistence type="predicted"/>
<feature type="domain" description="Putative zinc-finger" evidence="2">
    <location>
        <begin position="6"/>
        <end position="39"/>
    </location>
</feature>
<dbReference type="InterPro" id="IPR027383">
    <property type="entry name" value="Znf_put"/>
</dbReference>
<gene>
    <name evidence="3" type="ORF">DLM86_20580</name>
</gene>
<dbReference type="RefSeq" id="WP_110841941.1">
    <property type="nucleotide sequence ID" value="NZ_QJVJ01000009.1"/>
</dbReference>
<comment type="caution">
    <text evidence="3">The sequence shown here is derived from an EMBL/GenBank/DDBJ whole genome shotgun (WGS) entry which is preliminary data.</text>
</comment>
<keyword evidence="1" id="KW-0472">Membrane</keyword>
<keyword evidence="1" id="KW-1133">Transmembrane helix</keyword>
<feature type="transmembrane region" description="Helical" evidence="1">
    <location>
        <begin position="81"/>
        <end position="103"/>
    </location>
</feature>
<evidence type="ECO:0000313" key="3">
    <source>
        <dbReference type="EMBL" id="PYI52572.1"/>
    </source>
</evidence>
<name>A0A2V5K1S0_9BACL</name>